<evidence type="ECO:0000313" key="2">
    <source>
        <dbReference type="Proteomes" id="UP001346149"/>
    </source>
</evidence>
<keyword evidence="2" id="KW-1185">Reference proteome</keyword>
<gene>
    <name evidence="1" type="ORF">SAY86_031588</name>
</gene>
<protein>
    <submittedName>
        <fullName evidence="1">Uncharacterized protein</fullName>
    </submittedName>
</protein>
<dbReference type="Proteomes" id="UP001346149">
    <property type="component" value="Unassembled WGS sequence"/>
</dbReference>
<accession>A0AAN7LS02</accession>
<evidence type="ECO:0000313" key="1">
    <source>
        <dbReference type="EMBL" id="KAK4791175.1"/>
    </source>
</evidence>
<name>A0AAN7LS02_TRANT</name>
<organism evidence="1 2">
    <name type="scientific">Trapa natans</name>
    <name type="common">Water chestnut</name>
    <dbReference type="NCBI Taxonomy" id="22666"/>
    <lineage>
        <taxon>Eukaryota</taxon>
        <taxon>Viridiplantae</taxon>
        <taxon>Streptophyta</taxon>
        <taxon>Embryophyta</taxon>
        <taxon>Tracheophyta</taxon>
        <taxon>Spermatophyta</taxon>
        <taxon>Magnoliopsida</taxon>
        <taxon>eudicotyledons</taxon>
        <taxon>Gunneridae</taxon>
        <taxon>Pentapetalae</taxon>
        <taxon>rosids</taxon>
        <taxon>malvids</taxon>
        <taxon>Myrtales</taxon>
        <taxon>Lythraceae</taxon>
        <taxon>Trapa</taxon>
    </lineage>
</organism>
<proteinExistence type="predicted"/>
<sequence>MGVPERRCLKGSDDAEACKDPTEIALDAVSIGKGDTAEPPQCLEFKEVTTSDAVDMKAMELNLISLRAQS</sequence>
<reference evidence="1 2" key="1">
    <citation type="journal article" date="2023" name="Hortic Res">
        <title>Pangenome of water caltrop reveals structural variations and asymmetric subgenome divergence after allopolyploidization.</title>
        <authorList>
            <person name="Zhang X."/>
            <person name="Chen Y."/>
            <person name="Wang L."/>
            <person name="Yuan Y."/>
            <person name="Fang M."/>
            <person name="Shi L."/>
            <person name="Lu R."/>
            <person name="Comes H.P."/>
            <person name="Ma Y."/>
            <person name="Chen Y."/>
            <person name="Huang G."/>
            <person name="Zhou Y."/>
            <person name="Zheng Z."/>
            <person name="Qiu Y."/>
        </authorList>
    </citation>
    <scope>NUCLEOTIDE SEQUENCE [LARGE SCALE GENOMIC DNA]</scope>
    <source>
        <strain evidence="1">F231</strain>
    </source>
</reference>
<dbReference type="AlphaFoldDB" id="A0AAN7LS02"/>
<comment type="caution">
    <text evidence="1">The sequence shown here is derived from an EMBL/GenBank/DDBJ whole genome shotgun (WGS) entry which is preliminary data.</text>
</comment>
<dbReference type="EMBL" id="JAXQNO010000009">
    <property type="protein sequence ID" value="KAK4791175.1"/>
    <property type="molecule type" value="Genomic_DNA"/>
</dbReference>